<evidence type="ECO:0000256" key="1">
    <source>
        <dbReference type="SAM" id="MobiDB-lite"/>
    </source>
</evidence>
<gene>
    <name evidence="2" type="ORF">LSINAPIS_LOCUS2076</name>
</gene>
<dbReference type="AlphaFoldDB" id="A0A5E4PUV3"/>
<feature type="region of interest" description="Disordered" evidence="1">
    <location>
        <begin position="1"/>
        <end position="67"/>
    </location>
</feature>
<dbReference type="InterPro" id="IPR027417">
    <property type="entry name" value="P-loop_NTPase"/>
</dbReference>
<organism evidence="2 3">
    <name type="scientific">Leptidea sinapis</name>
    <dbReference type="NCBI Taxonomy" id="189913"/>
    <lineage>
        <taxon>Eukaryota</taxon>
        <taxon>Metazoa</taxon>
        <taxon>Ecdysozoa</taxon>
        <taxon>Arthropoda</taxon>
        <taxon>Hexapoda</taxon>
        <taxon>Insecta</taxon>
        <taxon>Pterygota</taxon>
        <taxon>Neoptera</taxon>
        <taxon>Endopterygota</taxon>
        <taxon>Lepidoptera</taxon>
        <taxon>Glossata</taxon>
        <taxon>Ditrysia</taxon>
        <taxon>Papilionoidea</taxon>
        <taxon>Pieridae</taxon>
        <taxon>Dismorphiinae</taxon>
        <taxon>Leptidea</taxon>
    </lineage>
</organism>
<sequence>MQDLQEVTQEVHYENYRSERLARNGQAPKRHPSTDGGNNEESNGITNGSPGDSTGQERALREKLNHT</sequence>
<accession>A0A5E4PUV3</accession>
<keyword evidence="3" id="KW-1185">Reference proteome</keyword>
<reference evidence="2 3" key="1">
    <citation type="submission" date="2017-07" db="EMBL/GenBank/DDBJ databases">
        <authorList>
            <person name="Talla V."/>
            <person name="Backstrom N."/>
        </authorList>
    </citation>
    <scope>NUCLEOTIDE SEQUENCE [LARGE SCALE GENOMIC DNA]</scope>
</reference>
<feature type="compositionally biased region" description="Basic and acidic residues" evidence="1">
    <location>
        <begin position="9"/>
        <end position="22"/>
    </location>
</feature>
<dbReference type="Proteomes" id="UP000324832">
    <property type="component" value="Unassembled WGS sequence"/>
</dbReference>
<dbReference type="EMBL" id="FZQP02000393">
    <property type="protein sequence ID" value="VVC88802.1"/>
    <property type="molecule type" value="Genomic_DNA"/>
</dbReference>
<evidence type="ECO:0008006" key="4">
    <source>
        <dbReference type="Google" id="ProtNLM"/>
    </source>
</evidence>
<evidence type="ECO:0000313" key="2">
    <source>
        <dbReference type="EMBL" id="VVC88802.1"/>
    </source>
</evidence>
<proteinExistence type="predicted"/>
<protein>
    <recommendedName>
        <fullName evidence="4">Septin-type G domain-containing protein</fullName>
    </recommendedName>
</protein>
<feature type="compositionally biased region" description="Basic and acidic residues" evidence="1">
    <location>
        <begin position="58"/>
        <end position="67"/>
    </location>
</feature>
<feature type="compositionally biased region" description="Polar residues" evidence="1">
    <location>
        <begin position="35"/>
        <end position="56"/>
    </location>
</feature>
<name>A0A5E4PUV3_9NEOP</name>
<evidence type="ECO:0000313" key="3">
    <source>
        <dbReference type="Proteomes" id="UP000324832"/>
    </source>
</evidence>
<dbReference type="Gene3D" id="3.40.50.300">
    <property type="entry name" value="P-loop containing nucleotide triphosphate hydrolases"/>
    <property type="match status" value="1"/>
</dbReference>